<gene>
    <name evidence="1" type="ORF">KCG56_05485</name>
</gene>
<dbReference type="RefSeq" id="WP_254322152.1">
    <property type="nucleotide sequence ID" value="NZ_CP073116.1"/>
</dbReference>
<dbReference type="PANTHER" id="PTHR38785:SF1">
    <property type="entry name" value="HOMOLOG OF VIRK"/>
    <property type="match status" value="1"/>
</dbReference>
<reference evidence="1" key="1">
    <citation type="submission" date="2021-04" db="EMBL/GenBank/DDBJ databases">
        <title>Characterizing Neisseria spp. as novel respiratory pathobionts in bronchiectasis.</title>
        <authorList>
            <person name="Li L."/>
            <person name="Mac Aogain M."/>
            <person name="Xu T."/>
            <person name="Jaggi T.K."/>
            <person name="Chan L.Y."/>
            <person name="Keir H.R."/>
            <person name="Dicker A.J."/>
            <person name="Qu J."/>
            <person name="Liu Y."/>
            <person name="Chen H.S."/>
            <person name="Koh M.S."/>
            <person name="Ong T.H."/>
            <person name="Lim A.Y.H."/>
            <person name="Abisheganaden J."/>
            <person name="Low T.B."/>
            <person name="Oliver B.G."/>
            <person name="Tan N.S."/>
            <person name="Fang M."/>
            <person name="Chalmers J.D."/>
            <person name="Chotirmall S.H."/>
        </authorList>
    </citation>
    <scope>NUCLEOTIDE SEQUENCE</scope>
    <source>
        <strain evidence="1">TT0073</strain>
    </source>
</reference>
<sequence>MPEKFSFPGFKTVYQNAPKFKTQHLKFTLRTLWYRKEIKAFEQFVNASEICQSFFSQMPQDAYPLIHEFVDKKLSGQDRLKIIQSDFEAAEKLFGKERVMGMKTRSFHIVLAKPSDGLEIWLNRNDNCVDEGMWSLSLRESNGRRLYMTTFAFVNNMLLAASLQGPAGEEAKDTVRGLTKKLHGLRPQQLMVHALQYFAIALKLDGVIGITQDRQVKLRWRLKKRVKMNYDQFWQEHGAQKGVDGLWHLPKEPVRKNFEEIESKKRSMYRKRYQMLDEIEEQIRNGLAPIK</sequence>
<protein>
    <submittedName>
        <fullName evidence="1">DUF535 family protein</fullName>
    </submittedName>
</protein>
<evidence type="ECO:0000313" key="2">
    <source>
        <dbReference type="Proteomes" id="UP001057305"/>
    </source>
</evidence>
<evidence type="ECO:0000313" key="1">
    <source>
        <dbReference type="EMBL" id="UTG72847.1"/>
    </source>
</evidence>
<name>A0A9X9I061_NEISU</name>
<accession>A0A9X9I061</accession>
<dbReference type="PANTHER" id="PTHR38785">
    <property type="entry name" value="HOMOLOG OF VIRK"/>
    <property type="match status" value="1"/>
</dbReference>
<dbReference type="EMBL" id="CP073116">
    <property type="protein sequence ID" value="UTG72847.1"/>
    <property type="molecule type" value="Genomic_DNA"/>
</dbReference>
<dbReference type="InterPro" id="IPR007488">
    <property type="entry name" value="DUF535"/>
</dbReference>
<dbReference type="Pfam" id="PF04393">
    <property type="entry name" value="DUF535"/>
    <property type="match status" value="1"/>
</dbReference>
<dbReference type="AlphaFoldDB" id="A0A9X9I061"/>
<organism evidence="1 2">
    <name type="scientific">Neisseria subflava</name>
    <dbReference type="NCBI Taxonomy" id="28449"/>
    <lineage>
        <taxon>Bacteria</taxon>
        <taxon>Pseudomonadati</taxon>
        <taxon>Pseudomonadota</taxon>
        <taxon>Betaproteobacteria</taxon>
        <taxon>Neisseriales</taxon>
        <taxon>Neisseriaceae</taxon>
        <taxon>Neisseria</taxon>
    </lineage>
</organism>
<proteinExistence type="predicted"/>
<dbReference type="Proteomes" id="UP001057305">
    <property type="component" value="Chromosome"/>
</dbReference>